<sequence length="81" mass="9202">KDKQISARELARLYEVDPCTLRRRAAEGISMTDFNEKKQKLTPKEERVLVDHILMSADRGFPLTHKSIISHVNGILKSRGG</sequence>
<evidence type="ECO:0000313" key="2">
    <source>
        <dbReference type="Proteomes" id="UP001221757"/>
    </source>
</evidence>
<dbReference type="Proteomes" id="UP001221757">
    <property type="component" value="Unassembled WGS sequence"/>
</dbReference>
<feature type="non-terminal residue" evidence="1">
    <location>
        <position position="1"/>
    </location>
</feature>
<proteinExistence type="predicted"/>
<reference evidence="1" key="1">
    <citation type="submission" date="2023-03" db="EMBL/GenBank/DDBJ databases">
        <title>Massive genome expansion in bonnet fungi (Mycena s.s.) driven by repeated elements and novel gene families across ecological guilds.</title>
        <authorList>
            <consortium name="Lawrence Berkeley National Laboratory"/>
            <person name="Harder C.B."/>
            <person name="Miyauchi S."/>
            <person name="Viragh M."/>
            <person name="Kuo A."/>
            <person name="Thoen E."/>
            <person name="Andreopoulos B."/>
            <person name="Lu D."/>
            <person name="Skrede I."/>
            <person name="Drula E."/>
            <person name="Henrissat B."/>
            <person name="Morin E."/>
            <person name="Kohler A."/>
            <person name="Barry K."/>
            <person name="LaButti K."/>
            <person name="Morin E."/>
            <person name="Salamov A."/>
            <person name="Lipzen A."/>
            <person name="Mereny Z."/>
            <person name="Hegedus B."/>
            <person name="Baldrian P."/>
            <person name="Stursova M."/>
            <person name="Weitz H."/>
            <person name="Taylor A."/>
            <person name="Grigoriev I.V."/>
            <person name="Nagy L.G."/>
            <person name="Martin F."/>
            <person name="Kauserud H."/>
        </authorList>
    </citation>
    <scope>NUCLEOTIDE SEQUENCE</scope>
    <source>
        <strain evidence="1">CBHHK067</strain>
    </source>
</reference>
<accession>A0AAD7H2L1</accession>
<dbReference type="AlphaFoldDB" id="A0AAD7H2L1"/>
<gene>
    <name evidence="1" type="ORF">B0H17DRAFT_879361</name>
</gene>
<keyword evidence="2" id="KW-1185">Reference proteome</keyword>
<name>A0AAD7H2L1_MYCRO</name>
<evidence type="ECO:0008006" key="3">
    <source>
        <dbReference type="Google" id="ProtNLM"/>
    </source>
</evidence>
<evidence type="ECO:0000313" key="1">
    <source>
        <dbReference type="EMBL" id="KAJ7710759.1"/>
    </source>
</evidence>
<comment type="caution">
    <text evidence="1">The sequence shown here is derived from an EMBL/GenBank/DDBJ whole genome shotgun (WGS) entry which is preliminary data.</text>
</comment>
<protein>
    <recommendedName>
        <fullName evidence="3">HTH psq-type domain-containing protein</fullName>
    </recommendedName>
</protein>
<organism evidence="1 2">
    <name type="scientific">Mycena rosella</name>
    <name type="common">Pink bonnet</name>
    <name type="synonym">Agaricus rosellus</name>
    <dbReference type="NCBI Taxonomy" id="1033263"/>
    <lineage>
        <taxon>Eukaryota</taxon>
        <taxon>Fungi</taxon>
        <taxon>Dikarya</taxon>
        <taxon>Basidiomycota</taxon>
        <taxon>Agaricomycotina</taxon>
        <taxon>Agaricomycetes</taxon>
        <taxon>Agaricomycetidae</taxon>
        <taxon>Agaricales</taxon>
        <taxon>Marasmiineae</taxon>
        <taxon>Mycenaceae</taxon>
        <taxon>Mycena</taxon>
    </lineage>
</organism>
<feature type="non-terminal residue" evidence="1">
    <location>
        <position position="81"/>
    </location>
</feature>
<dbReference type="EMBL" id="JARKIE010000001">
    <property type="protein sequence ID" value="KAJ7710759.1"/>
    <property type="molecule type" value="Genomic_DNA"/>
</dbReference>